<comment type="caution">
    <text evidence="1">The sequence shown here is derived from an EMBL/GenBank/DDBJ whole genome shotgun (WGS) entry which is preliminary data.</text>
</comment>
<reference evidence="1" key="1">
    <citation type="submission" date="2023-04" db="EMBL/GenBank/DDBJ databases">
        <title>Draft Genome sequencing of Naganishia species isolated from polar environments using Oxford Nanopore Technology.</title>
        <authorList>
            <person name="Leo P."/>
            <person name="Venkateswaran K."/>
        </authorList>
    </citation>
    <scope>NUCLEOTIDE SEQUENCE</scope>
    <source>
        <strain evidence="1">MNA-CCFEE 5262</strain>
    </source>
</reference>
<protein>
    <submittedName>
        <fullName evidence="1">Uncharacterized protein</fullName>
    </submittedName>
</protein>
<dbReference type="Proteomes" id="UP001230649">
    <property type="component" value="Unassembled WGS sequence"/>
</dbReference>
<keyword evidence="2" id="KW-1185">Reference proteome</keyword>
<gene>
    <name evidence="1" type="ORF">QFC20_004103</name>
</gene>
<proteinExistence type="predicted"/>
<name>A0ACC2W2W3_9TREE</name>
<sequence length="134" mass="14432">MVAVHASYRISPPAGTPVVKIPTENDHIIDVQPDAANGPSQDGDNPVNADDSPYYLALLSSLADAKEKLNADMTIWKEAVGDREKQKDAVSAAHKGKQGLGKAMMMVKAAKENDALPDDDDEDEEEEEDADDIE</sequence>
<evidence type="ECO:0000313" key="1">
    <source>
        <dbReference type="EMBL" id="KAJ9106043.1"/>
    </source>
</evidence>
<accession>A0ACC2W2W3</accession>
<organism evidence="1 2">
    <name type="scientific">Naganishia adeliensis</name>
    <dbReference type="NCBI Taxonomy" id="92952"/>
    <lineage>
        <taxon>Eukaryota</taxon>
        <taxon>Fungi</taxon>
        <taxon>Dikarya</taxon>
        <taxon>Basidiomycota</taxon>
        <taxon>Agaricomycotina</taxon>
        <taxon>Tremellomycetes</taxon>
        <taxon>Filobasidiales</taxon>
        <taxon>Filobasidiaceae</taxon>
        <taxon>Naganishia</taxon>
    </lineage>
</organism>
<evidence type="ECO:0000313" key="2">
    <source>
        <dbReference type="Proteomes" id="UP001230649"/>
    </source>
</evidence>
<dbReference type="EMBL" id="JASBWS010000044">
    <property type="protein sequence ID" value="KAJ9106043.1"/>
    <property type="molecule type" value="Genomic_DNA"/>
</dbReference>